<organism evidence="3 4">
    <name type="scientific">Seminavis robusta</name>
    <dbReference type="NCBI Taxonomy" id="568900"/>
    <lineage>
        <taxon>Eukaryota</taxon>
        <taxon>Sar</taxon>
        <taxon>Stramenopiles</taxon>
        <taxon>Ochrophyta</taxon>
        <taxon>Bacillariophyta</taxon>
        <taxon>Bacillariophyceae</taxon>
        <taxon>Bacillariophycidae</taxon>
        <taxon>Naviculales</taxon>
        <taxon>Naviculaceae</taxon>
        <taxon>Seminavis</taxon>
    </lineage>
</organism>
<feature type="compositionally biased region" description="Basic and acidic residues" evidence="1">
    <location>
        <begin position="48"/>
        <end position="68"/>
    </location>
</feature>
<sequence length="232" mass="26078">MPKVPKVPSVPIPDMDIPFVPKSNKTSYSMEASEINNSTDIYGNDEEAGNKRAKSEAPHDRTWEEKEKEESFELEEDLYSLLYLARTCSMTTFVTVGVFLLQMFILGLIFADLTAEAPVHKEVVFFPLEVPVDIPTTVAVAQFVSLLVATIKEEDIFVSLKALIVVGHDERVSVRFPGATPLKWWIANTLRFLTERNLFERYSSVFFPTPKPAQPNSQTSLPCVALPNPRIV</sequence>
<gene>
    <name evidence="3" type="ORF">SEMRO_2086_G313850.1</name>
</gene>
<protein>
    <submittedName>
        <fullName evidence="3">Uncharacterized protein</fullName>
    </submittedName>
</protein>
<feature type="transmembrane region" description="Helical" evidence="2">
    <location>
        <begin position="90"/>
        <end position="110"/>
    </location>
</feature>
<dbReference type="AlphaFoldDB" id="A0A9N8EXM0"/>
<reference evidence="3" key="1">
    <citation type="submission" date="2020-06" db="EMBL/GenBank/DDBJ databases">
        <authorList>
            <consortium name="Plant Systems Biology data submission"/>
        </authorList>
    </citation>
    <scope>NUCLEOTIDE SEQUENCE</scope>
    <source>
        <strain evidence="3">D6</strain>
    </source>
</reference>
<accession>A0A9N8EXM0</accession>
<evidence type="ECO:0000256" key="1">
    <source>
        <dbReference type="SAM" id="MobiDB-lite"/>
    </source>
</evidence>
<evidence type="ECO:0000313" key="3">
    <source>
        <dbReference type="EMBL" id="CAB9527829.1"/>
    </source>
</evidence>
<keyword evidence="2" id="KW-0472">Membrane</keyword>
<comment type="caution">
    <text evidence="3">The sequence shown here is derived from an EMBL/GenBank/DDBJ whole genome shotgun (WGS) entry which is preliminary data.</text>
</comment>
<keyword evidence="2" id="KW-0812">Transmembrane</keyword>
<keyword evidence="4" id="KW-1185">Reference proteome</keyword>
<feature type="region of interest" description="Disordered" evidence="1">
    <location>
        <begin position="35"/>
        <end position="68"/>
    </location>
</feature>
<keyword evidence="2" id="KW-1133">Transmembrane helix</keyword>
<evidence type="ECO:0000256" key="2">
    <source>
        <dbReference type="SAM" id="Phobius"/>
    </source>
</evidence>
<evidence type="ECO:0000313" key="4">
    <source>
        <dbReference type="Proteomes" id="UP001153069"/>
    </source>
</evidence>
<dbReference type="Proteomes" id="UP001153069">
    <property type="component" value="Unassembled WGS sequence"/>
</dbReference>
<proteinExistence type="predicted"/>
<dbReference type="EMBL" id="CAICTM010002084">
    <property type="protein sequence ID" value="CAB9527829.1"/>
    <property type="molecule type" value="Genomic_DNA"/>
</dbReference>
<name>A0A9N8EXM0_9STRA</name>